<evidence type="ECO:0000313" key="3">
    <source>
        <dbReference type="EMBL" id="RVU19310.1"/>
    </source>
</evidence>
<gene>
    <name evidence="3" type="ORF">EOE48_07870</name>
</gene>
<feature type="region of interest" description="Disordered" evidence="1">
    <location>
        <begin position="1"/>
        <end position="184"/>
    </location>
</feature>
<feature type="domain" description="Initiation factor 2 associated" evidence="2">
    <location>
        <begin position="18"/>
        <end position="52"/>
    </location>
</feature>
<reference evidence="3 4" key="1">
    <citation type="submission" date="2019-01" db="EMBL/GenBank/DDBJ databases">
        <authorList>
            <person name="Chen W.-M."/>
        </authorList>
    </citation>
    <scope>NUCLEOTIDE SEQUENCE [LARGE SCALE GENOMIC DNA]</scope>
    <source>
        <strain evidence="3 4">TER-1</strain>
    </source>
</reference>
<keyword evidence="3" id="KW-0648">Protein biosynthesis</keyword>
<keyword evidence="3" id="KW-0396">Initiation factor</keyword>
<dbReference type="AlphaFoldDB" id="A0A3S2XNS6"/>
<dbReference type="EMBL" id="SACP01000006">
    <property type="protein sequence ID" value="RVU19310.1"/>
    <property type="molecule type" value="Genomic_DNA"/>
</dbReference>
<accession>A0A3S2XNS6</accession>
<feature type="compositionally biased region" description="Low complexity" evidence="1">
    <location>
        <begin position="53"/>
        <end position="71"/>
    </location>
</feature>
<proteinExistence type="predicted"/>
<dbReference type="RefSeq" id="WP_187371347.1">
    <property type="nucleotide sequence ID" value="NZ_SACP01000006.1"/>
</dbReference>
<protein>
    <submittedName>
        <fullName evidence="3">Translation initiation factor IF-2</fullName>
    </submittedName>
</protein>
<dbReference type="GO" id="GO:0003743">
    <property type="term" value="F:translation initiation factor activity"/>
    <property type="evidence" value="ECO:0007669"/>
    <property type="project" value="UniProtKB-KW"/>
</dbReference>
<evidence type="ECO:0000259" key="2">
    <source>
        <dbReference type="Pfam" id="PF08364"/>
    </source>
</evidence>
<feature type="compositionally biased region" description="Basic and acidic residues" evidence="1">
    <location>
        <begin position="108"/>
        <end position="133"/>
    </location>
</feature>
<comment type="caution">
    <text evidence="3">The sequence shown here is derived from an EMBL/GenBank/DDBJ whole genome shotgun (WGS) entry which is preliminary data.</text>
</comment>
<feature type="compositionally biased region" description="Low complexity" evidence="1">
    <location>
        <begin position="142"/>
        <end position="184"/>
    </location>
</feature>
<feature type="non-terminal residue" evidence="3">
    <location>
        <position position="184"/>
    </location>
</feature>
<feature type="compositionally biased region" description="Basic and acidic residues" evidence="1">
    <location>
        <begin position="1"/>
        <end position="12"/>
    </location>
</feature>
<dbReference type="Proteomes" id="UP000286997">
    <property type="component" value="Unassembled WGS sequence"/>
</dbReference>
<dbReference type="Pfam" id="PF08364">
    <property type="entry name" value="IF2_assoc"/>
    <property type="match status" value="1"/>
</dbReference>
<name>A0A3S2XNS6_9HYPH</name>
<keyword evidence="4" id="KW-1185">Reference proteome</keyword>
<sequence length="184" mass="18651">MSETKNPGDKTLHAGPSKTLSTKRPIEQGVVRQSFSHGRSKSVVVETVKRRVGGASPAPAAPKEAAGSAPAQSRPSRPAERQGPARSGVVLRTLSDQEQSARLAALADARRREDDDRRRAAEEAERRAAEEASRAAPPAPAPAAAAPAAPAAPEAAPAARPAATPRPAGAPAGPRPAAAAGRAG</sequence>
<organism evidence="3 4">
    <name type="scientific">Methylobacterium oryzihabitans</name>
    <dbReference type="NCBI Taxonomy" id="2499852"/>
    <lineage>
        <taxon>Bacteria</taxon>
        <taxon>Pseudomonadati</taxon>
        <taxon>Pseudomonadota</taxon>
        <taxon>Alphaproteobacteria</taxon>
        <taxon>Hyphomicrobiales</taxon>
        <taxon>Methylobacteriaceae</taxon>
        <taxon>Methylobacterium</taxon>
    </lineage>
</organism>
<evidence type="ECO:0000313" key="4">
    <source>
        <dbReference type="Proteomes" id="UP000286997"/>
    </source>
</evidence>
<evidence type="ECO:0000256" key="1">
    <source>
        <dbReference type="SAM" id="MobiDB-lite"/>
    </source>
</evidence>
<dbReference type="InterPro" id="IPR013575">
    <property type="entry name" value="IF2_assoc_dom_bac"/>
</dbReference>